<reference evidence="1" key="1">
    <citation type="journal article" date="2015" name="Nature">
        <title>Complex archaea that bridge the gap between prokaryotes and eukaryotes.</title>
        <authorList>
            <person name="Spang A."/>
            <person name="Saw J.H."/>
            <person name="Jorgensen S.L."/>
            <person name="Zaremba-Niedzwiedzka K."/>
            <person name="Martijn J."/>
            <person name="Lind A.E."/>
            <person name="van Eijk R."/>
            <person name="Schleper C."/>
            <person name="Guy L."/>
            <person name="Ettema T.J."/>
        </authorList>
    </citation>
    <scope>NUCLEOTIDE SEQUENCE</scope>
</reference>
<evidence type="ECO:0000313" key="1">
    <source>
        <dbReference type="EMBL" id="KKM72589.1"/>
    </source>
</evidence>
<accession>A0A0F9JRR7</accession>
<gene>
    <name evidence="1" type="ORF">LCGC14_1419000</name>
</gene>
<dbReference type="AlphaFoldDB" id="A0A0F9JRR7"/>
<organism evidence="1">
    <name type="scientific">marine sediment metagenome</name>
    <dbReference type="NCBI Taxonomy" id="412755"/>
    <lineage>
        <taxon>unclassified sequences</taxon>
        <taxon>metagenomes</taxon>
        <taxon>ecological metagenomes</taxon>
    </lineage>
</organism>
<protein>
    <submittedName>
        <fullName evidence="1">Uncharacterized protein</fullName>
    </submittedName>
</protein>
<dbReference type="EMBL" id="LAZR01009442">
    <property type="protein sequence ID" value="KKM72589.1"/>
    <property type="molecule type" value="Genomic_DNA"/>
</dbReference>
<proteinExistence type="predicted"/>
<name>A0A0F9JRR7_9ZZZZ</name>
<sequence>MDFSLRQLNKLEEVSLYDLIREYWMEKYQLKLSKGIFSRVRNQYCKGVINFKYQICILFYQSAKKIKIKLNLKIQVKKYTKN</sequence>
<comment type="caution">
    <text evidence="1">The sequence shown here is derived from an EMBL/GenBank/DDBJ whole genome shotgun (WGS) entry which is preliminary data.</text>
</comment>